<evidence type="ECO:0000313" key="4">
    <source>
        <dbReference type="WBParaSite" id="SPAL_0001241000.1"/>
    </source>
</evidence>
<feature type="domain" description="C2H2-type" evidence="2">
    <location>
        <begin position="161"/>
        <end position="189"/>
    </location>
</feature>
<dbReference type="Gene3D" id="3.30.160.60">
    <property type="entry name" value="Classic Zinc Finger"/>
    <property type="match status" value="2"/>
</dbReference>
<keyword evidence="1" id="KW-0863">Zinc-finger</keyword>
<keyword evidence="3" id="KW-1185">Reference proteome</keyword>
<dbReference type="WBParaSite" id="SPAL_0001241000.1">
    <property type="protein sequence ID" value="SPAL_0001241000.1"/>
    <property type="gene ID" value="SPAL_0001241000"/>
</dbReference>
<dbReference type="SUPFAM" id="SSF57667">
    <property type="entry name" value="beta-beta-alpha zinc fingers"/>
    <property type="match status" value="1"/>
</dbReference>
<accession>A0A0N5C355</accession>
<evidence type="ECO:0000259" key="2">
    <source>
        <dbReference type="PROSITE" id="PS50157"/>
    </source>
</evidence>
<dbReference type="AlphaFoldDB" id="A0A0N5C355"/>
<dbReference type="Proteomes" id="UP000046392">
    <property type="component" value="Unplaced"/>
</dbReference>
<dbReference type="STRING" id="174720.A0A0N5C355"/>
<sequence>MENNESSMSPTFPGLNEYSMAGGNNNNNDENNDSSLKLPYLQAYFNWYSSQLVKGIPYDDATYNNFTECWKMLAYYGNIQLSAAYACAELEAMGFLALANTLTVTQQLNQLYQNQQTTIHPSEILEKEAENTMNEDVDLPSMDDEGWCRNKKYIEKVDEYFICKICKKQYSRYNSVSYHVTTYHRNPKIECSEPGCKFSTREARYIHFHKYYRHGVPLPDTVDLTNLTCHYCGHVAKSPKMVEKHLKKHDGEIKKVTCPECKVLLDDENALCEHLKIHVKGNHC</sequence>
<dbReference type="InterPro" id="IPR036236">
    <property type="entry name" value="Znf_C2H2_sf"/>
</dbReference>
<evidence type="ECO:0000313" key="3">
    <source>
        <dbReference type="Proteomes" id="UP000046392"/>
    </source>
</evidence>
<evidence type="ECO:0000256" key="1">
    <source>
        <dbReference type="PROSITE-ProRule" id="PRU00042"/>
    </source>
</evidence>
<dbReference type="PROSITE" id="PS50157">
    <property type="entry name" value="ZINC_FINGER_C2H2_2"/>
    <property type="match status" value="1"/>
</dbReference>
<protein>
    <submittedName>
        <fullName evidence="4">C2H2-type domain-containing protein</fullName>
    </submittedName>
</protein>
<dbReference type="PROSITE" id="PS00028">
    <property type="entry name" value="ZINC_FINGER_C2H2_1"/>
    <property type="match status" value="2"/>
</dbReference>
<keyword evidence="1" id="KW-0479">Metal-binding</keyword>
<keyword evidence="1" id="KW-0862">Zinc</keyword>
<proteinExistence type="predicted"/>
<name>A0A0N5C355_STREA</name>
<dbReference type="SMART" id="SM00355">
    <property type="entry name" value="ZnF_C2H2"/>
    <property type="match status" value="4"/>
</dbReference>
<dbReference type="GO" id="GO:0008270">
    <property type="term" value="F:zinc ion binding"/>
    <property type="evidence" value="ECO:0007669"/>
    <property type="project" value="UniProtKB-KW"/>
</dbReference>
<dbReference type="InterPro" id="IPR013087">
    <property type="entry name" value="Znf_C2H2_type"/>
</dbReference>
<organism evidence="3 4">
    <name type="scientific">Strongyloides papillosus</name>
    <name type="common">Intestinal threadworm</name>
    <dbReference type="NCBI Taxonomy" id="174720"/>
    <lineage>
        <taxon>Eukaryota</taxon>
        <taxon>Metazoa</taxon>
        <taxon>Ecdysozoa</taxon>
        <taxon>Nematoda</taxon>
        <taxon>Chromadorea</taxon>
        <taxon>Rhabditida</taxon>
        <taxon>Tylenchina</taxon>
        <taxon>Panagrolaimomorpha</taxon>
        <taxon>Strongyloidoidea</taxon>
        <taxon>Strongyloididae</taxon>
        <taxon>Strongyloides</taxon>
    </lineage>
</organism>
<reference evidence="4" key="1">
    <citation type="submission" date="2017-02" db="UniProtKB">
        <authorList>
            <consortium name="WormBaseParasite"/>
        </authorList>
    </citation>
    <scope>IDENTIFICATION</scope>
</reference>